<dbReference type="RefSeq" id="WP_078235912.1">
    <property type="nucleotide sequence ID" value="NZ_MUYA01000001.1"/>
</dbReference>
<evidence type="ECO:0000313" key="1">
    <source>
        <dbReference type="EMBL" id="OOS00899.1"/>
    </source>
</evidence>
<dbReference type="OrthoDB" id="6872146at2"/>
<comment type="caution">
    <text evidence="1">The sequence shown here is derived from an EMBL/GenBank/DDBJ whole genome shotgun (WGS) entry which is preliminary data.</text>
</comment>
<reference evidence="1 2" key="1">
    <citation type="submission" date="2017-02" db="EMBL/GenBank/DDBJ databases">
        <title>Draft genome sequence of Haemophilus paracuniculus CCUG 43573 type strain.</title>
        <authorList>
            <person name="Engstrom-Jakobsson H."/>
            <person name="Salva-Serra F."/>
            <person name="Thorell K."/>
            <person name="Gonzales-Siles L."/>
            <person name="Karlsson R."/>
            <person name="Boulund F."/>
            <person name="Engstrand L."/>
            <person name="Kristiansson E."/>
            <person name="Moore E."/>
        </authorList>
    </citation>
    <scope>NUCLEOTIDE SEQUENCE [LARGE SCALE GENOMIC DNA]</scope>
    <source>
        <strain evidence="1 2">CCUG 43573</strain>
    </source>
</reference>
<proteinExistence type="predicted"/>
<accession>A0A1T0AVT0</accession>
<protein>
    <submittedName>
        <fullName evidence="1">Uncharacterized protein</fullName>
    </submittedName>
</protein>
<name>A0A1T0AVT0_9PAST</name>
<dbReference type="Proteomes" id="UP000190867">
    <property type="component" value="Unassembled WGS sequence"/>
</dbReference>
<organism evidence="1 2">
    <name type="scientific">Haemophilus paracuniculus</name>
    <dbReference type="NCBI Taxonomy" id="734"/>
    <lineage>
        <taxon>Bacteria</taxon>
        <taxon>Pseudomonadati</taxon>
        <taxon>Pseudomonadota</taxon>
        <taxon>Gammaproteobacteria</taxon>
        <taxon>Pasteurellales</taxon>
        <taxon>Pasteurellaceae</taxon>
        <taxon>Haemophilus</taxon>
    </lineage>
</organism>
<dbReference type="STRING" id="734.B0187_00985"/>
<evidence type="ECO:0000313" key="2">
    <source>
        <dbReference type="Proteomes" id="UP000190867"/>
    </source>
</evidence>
<gene>
    <name evidence="1" type="ORF">B0187_00985</name>
</gene>
<dbReference type="EMBL" id="MUYA01000001">
    <property type="protein sequence ID" value="OOS00899.1"/>
    <property type="molecule type" value="Genomic_DNA"/>
</dbReference>
<sequence>MNILQTYLNQQLVKAGFPDGLKIEYHLDYCQGDGVAFYGRLYQEDLIRLFNHLNPSKRKQNMFTKLLGHLIEWGESRCIRISKNWFGYRYANWNCMEIVADEAEYQPFFSTGKKDWYFPKGKVHKYMTLWDEFLLKLKEHIQCTSKYLATVGYQIAEATPREEQVAYCFNTVNYRIELVQTPCEFYAEKPEWLFGDLCDVDEMMQSVVEGKIHFANLYAQVLDKQTGLSLGEDHLSNLSFSPKDRFFSGYKTELISNAIADARRNVQKYAQLHA</sequence>
<keyword evidence="2" id="KW-1185">Reference proteome</keyword>
<dbReference type="AlphaFoldDB" id="A0A1T0AVT0"/>